<evidence type="ECO:0000256" key="5">
    <source>
        <dbReference type="ARBA" id="ARBA00023237"/>
    </source>
</evidence>
<dbReference type="InterPro" id="IPR012944">
    <property type="entry name" value="SusD_RagB_dom"/>
</dbReference>
<dbReference type="RefSeq" id="WP_346823672.1">
    <property type="nucleotide sequence ID" value="NZ_JBDKWZ010000017.1"/>
</dbReference>
<dbReference type="PROSITE" id="PS51257">
    <property type="entry name" value="PROKAR_LIPOPROTEIN"/>
    <property type="match status" value="1"/>
</dbReference>
<keyword evidence="4" id="KW-0472">Membrane</keyword>
<dbReference type="CDD" id="cd08977">
    <property type="entry name" value="SusD"/>
    <property type="match status" value="1"/>
</dbReference>
<evidence type="ECO:0000256" key="6">
    <source>
        <dbReference type="SAM" id="SignalP"/>
    </source>
</evidence>
<organism evidence="9 10">
    <name type="scientific">Rapidithrix thailandica</name>
    <dbReference type="NCBI Taxonomy" id="413964"/>
    <lineage>
        <taxon>Bacteria</taxon>
        <taxon>Pseudomonadati</taxon>
        <taxon>Bacteroidota</taxon>
        <taxon>Cytophagia</taxon>
        <taxon>Cytophagales</taxon>
        <taxon>Flammeovirgaceae</taxon>
        <taxon>Rapidithrix</taxon>
    </lineage>
</organism>
<comment type="subcellular location">
    <subcellularLocation>
        <location evidence="1">Cell outer membrane</location>
    </subcellularLocation>
</comment>
<dbReference type="Pfam" id="PF07980">
    <property type="entry name" value="SusD_RagB"/>
    <property type="match status" value="1"/>
</dbReference>
<evidence type="ECO:0000313" key="10">
    <source>
        <dbReference type="Proteomes" id="UP001403385"/>
    </source>
</evidence>
<evidence type="ECO:0000256" key="3">
    <source>
        <dbReference type="ARBA" id="ARBA00022729"/>
    </source>
</evidence>
<dbReference type="EMBL" id="JBDKWZ010000017">
    <property type="protein sequence ID" value="MEN7550892.1"/>
    <property type="molecule type" value="Genomic_DNA"/>
</dbReference>
<accession>A0AAW9S413</accession>
<feature type="domain" description="RagB/SusD" evidence="7">
    <location>
        <begin position="369"/>
        <end position="456"/>
    </location>
</feature>
<evidence type="ECO:0000256" key="1">
    <source>
        <dbReference type="ARBA" id="ARBA00004442"/>
    </source>
</evidence>
<evidence type="ECO:0000256" key="2">
    <source>
        <dbReference type="ARBA" id="ARBA00006275"/>
    </source>
</evidence>
<gene>
    <name evidence="9" type="ORF">AAG747_23430</name>
</gene>
<dbReference type="Gene3D" id="1.25.40.390">
    <property type="match status" value="1"/>
</dbReference>
<keyword evidence="10" id="KW-1185">Reference proteome</keyword>
<dbReference type="Proteomes" id="UP001403385">
    <property type="component" value="Unassembled WGS sequence"/>
</dbReference>
<protein>
    <submittedName>
        <fullName evidence="9">RagB/SusD family nutrient uptake outer membrane protein</fullName>
    </submittedName>
</protein>
<dbReference type="SUPFAM" id="SSF48452">
    <property type="entry name" value="TPR-like"/>
    <property type="match status" value="1"/>
</dbReference>
<feature type="domain" description="SusD-like N-terminal" evidence="8">
    <location>
        <begin position="100"/>
        <end position="241"/>
    </location>
</feature>
<dbReference type="Pfam" id="PF14322">
    <property type="entry name" value="SusD-like_3"/>
    <property type="match status" value="1"/>
</dbReference>
<dbReference type="InterPro" id="IPR011990">
    <property type="entry name" value="TPR-like_helical_dom_sf"/>
</dbReference>
<evidence type="ECO:0000313" key="9">
    <source>
        <dbReference type="EMBL" id="MEN7550892.1"/>
    </source>
</evidence>
<dbReference type="GO" id="GO:0009279">
    <property type="term" value="C:cell outer membrane"/>
    <property type="evidence" value="ECO:0007669"/>
    <property type="project" value="UniProtKB-SubCell"/>
</dbReference>
<comment type="similarity">
    <text evidence="2">Belongs to the SusD family.</text>
</comment>
<evidence type="ECO:0000259" key="7">
    <source>
        <dbReference type="Pfam" id="PF07980"/>
    </source>
</evidence>
<dbReference type="AlphaFoldDB" id="A0AAW9S413"/>
<proteinExistence type="inferred from homology"/>
<feature type="signal peptide" evidence="6">
    <location>
        <begin position="1"/>
        <end position="23"/>
    </location>
</feature>
<comment type="caution">
    <text evidence="9">The sequence shown here is derived from an EMBL/GenBank/DDBJ whole genome shotgun (WGS) entry which is preliminary data.</text>
</comment>
<evidence type="ECO:0000256" key="4">
    <source>
        <dbReference type="ARBA" id="ARBA00023136"/>
    </source>
</evidence>
<keyword evidence="3 6" id="KW-0732">Signal</keyword>
<evidence type="ECO:0000259" key="8">
    <source>
        <dbReference type="Pfam" id="PF14322"/>
    </source>
</evidence>
<keyword evidence="5" id="KW-0998">Cell outer membrane</keyword>
<sequence>MIKIYKVHIMSLVVAGTMLLLTACDSQLDIKPRQLIKTEEVLVDEGNLQLVLISAYTGLKGTFGTNEAGELYGGDFNFFSELLASTGEVTWVGSFDQQKELINKAVLVNNSRVRDSWIRAYDVMNSLNIVLKYLDLAKSPESKASLEGQALALRGLIYFDLVRFWGTPYQASDSEYGVPLVLTPTEKVEDIEFVPRNTVHEVYGQVVEDLLKAKQLLEGFDKNDVFISSYAVSAILSRVYLQQGEFQKAAEEANRVIGFNVDGKNIYKLMDSPLKAFNNESNSTEDVFALQLNSVSTSGENNAGLTTHYARLNGHGRGDMRISQSHIDLYEDGDLRGGVVDNLADEAVIANVDQMFYIGVGGQNDGGIQTSKYGDGSRNISIIRLAEMYLTRAEANFEAGTNIGASPLEDINVIRERAGLDPLAGPLTREMIHKERHLELAWEGFTLHDMKRWKENIGSLAYDAPELILPIPEREIEANENLKQLPHYGQ</sequence>
<feature type="chain" id="PRO_5043858201" evidence="6">
    <location>
        <begin position="24"/>
        <end position="490"/>
    </location>
</feature>
<name>A0AAW9S413_9BACT</name>
<dbReference type="InterPro" id="IPR033985">
    <property type="entry name" value="SusD-like_N"/>
</dbReference>
<reference evidence="9 10" key="1">
    <citation type="submission" date="2024-04" db="EMBL/GenBank/DDBJ databases">
        <title>Novel genus in family Flammeovirgaceae.</title>
        <authorList>
            <person name="Nguyen T.H."/>
            <person name="Vuong T.Q."/>
            <person name="Le H."/>
            <person name="Kim S.-G."/>
        </authorList>
    </citation>
    <scope>NUCLEOTIDE SEQUENCE [LARGE SCALE GENOMIC DNA]</scope>
    <source>
        <strain evidence="9 10">JCM 23209</strain>
    </source>
</reference>